<feature type="compositionally biased region" description="Basic and acidic residues" evidence="1">
    <location>
        <begin position="300"/>
        <end position="318"/>
    </location>
</feature>
<evidence type="ECO:0000313" key="5">
    <source>
        <dbReference type="Proteomes" id="UP000313359"/>
    </source>
</evidence>
<dbReference type="Proteomes" id="UP000313359">
    <property type="component" value="Unassembled WGS sequence"/>
</dbReference>
<gene>
    <name evidence="4" type="ORF">L227DRAFT_575166</name>
</gene>
<name>A0A5C2SA09_9APHY</name>
<dbReference type="InterPro" id="IPR045340">
    <property type="entry name" value="DUF6533"/>
</dbReference>
<proteinExistence type="predicted"/>
<reference evidence="4" key="1">
    <citation type="journal article" date="2018" name="Genome Biol. Evol.">
        <title>Genomics and development of Lentinus tigrinus, a white-rot wood-decaying mushroom with dimorphic fruiting bodies.</title>
        <authorList>
            <person name="Wu B."/>
            <person name="Xu Z."/>
            <person name="Knudson A."/>
            <person name="Carlson A."/>
            <person name="Chen N."/>
            <person name="Kovaka S."/>
            <person name="LaButti K."/>
            <person name="Lipzen A."/>
            <person name="Pennachio C."/>
            <person name="Riley R."/>
            <person name="Schakwitz W."/>
            <person name="Umezawa K."/>
            <person name="Ohm R.A."/>
            <person name="Grigoriev I.V."/>
            <person name="Nagy L.G."/>
            <person name="Gibbons J."/>
            <person name="Hibbett D."/>
        </authorList>
    </citation>
    <scope>NUCLEOTIDE SEQUENCE [LARGE SCALE GENOMIC DNA]</scope>
    <source>
        <strain evidence="4">ALCF2SS1-6</strain>
    </source>
</reference>
<keyword evidence="2" id="KW-1133">Transmembrane helix</keyword>
<keyword evidence="2" id="KW-0812">Transmembrane</keyword>
<keyword evidence="2" id="KW-0472">Membrane</keyword>
<feature type="transmembrane region" description="Helical" evidence="2">
    <location>
        <begin position="225"/>
        <end position="243"/>
    </location>
</feature>
<dbReference type="EMBL" id="ML122265">
    <property type="protein sequence ID" value="RPD60550.1"/>
    <property type="molecule type" value="Genomic_DNA"/>
</dbReference>
<evidence type="ECO:0000259" key="3">
    <source>
        <dbReference type="Pfam" id="PF20151"/>
    </source>
</evidence>
<feature type="transmembrane region" description="Helical" evidence="2">
    <location>
        <begin position="57"/>
        <end position="77"/>
    </location>
</feature>
<feature type="transmembrane region" description="Helical" evidence="2">
    <location>
        <begin position="20"/>
        <end position="37"/>
    </location>
</feature>
<feature type="transmembrane region" description="Helical" evidence="2">
    <location>
        <begin position="122"/>
        <end position="138"/>
    </location>
</feature>
<protein>
    <recommendedName>
        <fullName evidence="3">DUF6533 domain-containing protein</fullName>
    </recommendedName>
</protein>
<feature type="transmembrane region" description="Helical" evidence="2">
    <location>
        <begin position="97"/>
        <end position="115"/>
    </location>
</feature>
<feature type="transmembrane region" description="Helical" evidence="2">
    <location>
        <begin position="174"/>
        <end position="195"/>
    </location>
</feature>
<accession>A0A5C2SA09</accession>
<feature type="domain" description="DUF6533" evidence="3">
    <location>
        <begin position="23"/>
        <end position="64"/>
    </location>
</feature>
<sequence length="318" mass="35575">MSSKAAIIDNYEALFASNSAVYAAYTLIFFEHILTFGDEVEVFWKRKFTGATVMFLLNRYLILVSYILELASVWIKSDYVKPMHLYRCMVDVRITDVFYYALYIPWAVFAALRAYALSNRNWPLAILVFLLGLVPYGMDMGQFAVGLTGYVDPVWGCVTAIPGFSQTLATQMTIAARTTHIACDAILIVVTWYSLRRRMRGISRLPLTATIVLVVLNSLRLILAMPLPVHCVLTVILVSHFLLDLQRASDTSRGLGASSLSYSDAEAYSTSTVVFDRVVGSMGASLEPATSADETEDSDWDHSSSEAHHWQRERGDVY</sequence>
<evidence type="ECO:0000256" key="1">
    <source>
        <dbReference type="SAM" id="MobiDB-lite"/>
    </source>
</evidence>
<dbReference type="OrthoDB" id="2745134at2759"/>
<feature type="region of interest" description="Disordered" evidence="1">
    <location>
        <begin position="286"/>
        <end position="318"/>
    </location>
</feature>
<keyword evidence="5" id="KW-1185">Reference proteome</keyword>
<organism evidence="4 5">
    <name type="scientific">Lentinus tigrinus ALCF2SS1-6</name>
    <dbReference type="NCBI Taxonomy" id="1328759"/>
    <lineage>
        <taxon>Eukaryota</taxon>
        <taxon>Fungi</taxon>
        <taxon>Dikarya</taxon>
        <taxon>Basidiomycota</taxon>
        <taxon>Agaricomycotina</taxon>
        <taxon>Agaricomycetes</taxon>
        <taxon>Polyporales</taxon>
        <taxon>Polyporaceae</taxon>
        <taxon>Lentinus</taxon>
    </lineage>
</organism>
<dbReference type="AlphaFoldDB" id="A0A5C2SA09"/>
<evidence type="ECO:0000313" key="4">
    <source>
        <dbReference type="EMBL" id="RPD60550.1"/>
    </source>
</evidence>
<evidence type="ECO:0000256" key="2">
    <source>
        <dbReference type="SAM" id="Phobius"/>
    </source>
</evidence>
<dbReference type="Pfam" id="PF20151">
    <property type="entry name" value="DUF6533"/>
    <property type="match status" value="1"/>
</dbReference>